<evidence type="ECO:0000256" key="2">
    <source>
        <dbReference type="ARBA" id="ARBA00023015"/>
    </source>
</evidence>
<keyword evidence="3" id="KW-0238">DNA-binding</keyword>
<keyword evidence="4" id="KW-0804">Transcription</keyword>
<dbReference type="InterPro" id="IPR036388">
    <property type="entry name" value="WH-like_DNA-bd_sf"/>
</dbReference>
<gene>
    <name evidence="6" type="ORF">DRV85_04100</name>
</gene>
<dbReference type="GO" id="GO:0000976">
    <property type="term" value="F:transcription cis-regulatory region binding"/>
    <property type="evidence" value="ECO:0007669"/>
    <property type="project" value="TreeGrafter"/>
</dbReference>
<comment type="caution">
    <text evidence="6">The sequence shown here is derived from an EMBL/GenBank/DDBJ whole genome shotgun (WGS) entry which is preliminary data.</text>
</comment>
<keyword evidence="7" id="KW-1185">Reference proteome</keyword>
<keyword evidence="2" id="KW-0805">Transcription regulation</keyword>
<protein>
    <submittedName>
        <fullName evidence="6">LysR family transcriptional regulator</fullName>
    </submittedName>
</protein>
<dbReference type="InterPro" id="IPR005119">
    <property type="entry name" value="LysR_subst-bd"/>
</dbReference>
<evidence type="ECO:0000313" key="6">
    <source>
        <dbReference type="EMBL" id="RBI86621.1"/>
    </source>
</evidence>
<evidence type="ECO:0000259" key="5">
    <source>
        <dbReference type="PROSITE" id="PS50931"/>
    </source>
</evidence>
<evidence type="ECO:0000256" key="1">
    <source>
        <dbReference type="ARBA" id="ARBA00009437"/>
    </source>
</evidence>
<comment type="similarity">
    <text evidence="1">Belongs to the LysR transcriptional regulatory family.</text>
</comment>
<dbReference type="GO" id="GO:0003700">
    <property type="term" value="F:DNA-binding transcription factor activity"/>
    <property type="evidence" value="ECO:0007669"/>
    <property type="project" value="InterPro"/>
</dbReference>
<organism evidence="6 7">
    <name type="scientific">Rhodosalinus halophilus</name>
    <dbReference type="NCBI Taxonomy" id="2259333"/>
    <lineage>
        <taxon>Bacteria</taxon>
        <taxon>Pseudomonadati</taxon>
        <taxon>Pseudomonadota</taxon>
        <taxon>Alphaproteobacteria</taxon>
        <taxon>Rhodobacterales</taxon>
        <taxon>Paracoccaceae</taxon>
        <taxon>Rhodosalinus</taxon>
    </lineage>
</organism>
<dbReference type="OrthoDB" id="7776850at2"/>
<dbReference type="EMBL" id="QNTQ01000004">
    <property type="protein sequence ID" value="RBI86621.1"/>
    <property type="molecule type" value="Genomic_DNA"/>
</dbReference>
<dbReference type="Gene3D" id="3.40.190.10">
    <property type="entry name" value="Periplasmic binding protein-like II"/>
    <property type="match status" value="2"/>
</dbReference>
<accession>A0A365UBL3</accession>
<dbReference type="CDD" id="cd05466">
    <property type="entry name" value="PBP2_LTTR_substrate"/>
    <property type="match status" value="1"/>
</dbReference>
<dbReference type="PANTHER" id="PTHR30126">
    <property type="entry name" value="HTH-TYPE TRANSCRIPTIONAL REGULATOR"/>
    <property type="match status" value="1"/>
</dbReference>
<sequence length="316" mass="34045">MGLKGVTLRGLEVFEALAATGSVAEAAARTGLSAPAVSQQMRNLEAALGTALVDHARRPMQLTPAGRHFLTRARDVLAQLRLAQSEISMMDLSGLSTLALGLIDDFDNDLTPRLATILAESMTRCRLRLITAPSHEITAALAERRLDLGIAASPGAPPDGLVEHPVVRDPFILVTPRGPSEGEAALEQLPFLRYDRAQLIGRTIEAHLRSEGVSFPERFEIGAHQALMVLVARGAGWAVTTPLGYMRAARLHDRIAAHPLPFAPFARKISLFAGADWASPVPQDVVRTVRELVQSQIVSPALAQLPWLEGQLRTLA</sequence>
<reference evidence="6 7" key="1">
    <citation type="submission" date="2018-07" db="EMBL/GenBank/DDBJ databases">
        <title>Rhodosalinus sp. strain E84T genomic sequence and assembly.</title>
        <authorList>
            <person name="Liu Z.-W."/>
            <person name="Lu D.-C."/>
        </authorList>
    </citation>
    <scope>NUCLEOTIDE SEQUENCE [LARGE SCALE GENOMIC DNA]</scope>
    <source>
        <strain evidence="6 7">E84</strain>
    </source>
</reference>
<dbReference type="Gene3D" id="1.10.10.10">
    <property type="entry name" value="Winged helix-like DNA-binding domain superfamily/Winged helix DNA-binding domain"/>
    <property type="match status" value="1"/>
</dbReference>
<dbReference type="Proteomes" id="UP000253370">
    <property type="component" value="Unassembled WGS sequence"/>
</dbReference>
<evidence type="ECO:0000256" key="3">
    <source>
        <dbReference type="ARBA" id="ARBA00023125"/>
    </source>
</evidence>
<name>A0A365UBL3_9RHOB</name>
<dbReference type="RefSeq" id="WP_113288171.1">
    <property type="nucleotide sequence ID" value="NZ_QNTQ01000004.1"/>
</dbReference>
<dbReference type="PANTHER" id="PTHR30126:SF40">
    <property type="entry name" value="HTH-TYPE TRANSCRIPTIONAL REGULATOR GLTR"/>
    <property type="match status" value="1"/>
</dbReference>
<dbReference type="Pfam" id="PF03466">
    <property type="entry name" value="LysR_substrate"/>
    <property type="match status" value="1"/>
</dbReference>
<evidence type="ECO:0000256" key="4">
    <source>
        <dbReference type="ARBA" id="ARBA00023163"/>
    </source>
</evidence>
<dbReference type="SUPFAM" id="SSF46785">
    <property type="entry name" value="Winged helix' DNA-binding domain"/>
    <property type="match status" value="1"/>
</dbReference>
<proteinExistence type="inferred from homology"/>
<evidence type="ECO:0000313" key="7">
    <source>
        <dbReference type="Proteomes" id="UP000253370"/>
    </source>
</evidence>
<dbReference type="PROSITE" id="PS50931">
    <property type="entry name" value="HTH_LYSR"/>
    <property type="match status" value="1"/>
</dbReference>
<dbReference type="InterPro" id="IPR036390">
    <property type="entry name" value="WH_DNA-bd_sf"/>
</dbReference>
<dbReference type="Pfam" id="PF00126">
    <property type="entry name" value="HTH_1"/>
    <property type="match status" value="1"/>
</dbReference>
<dbReference type="AlphaFoldDB" id="A0A365UBL3"/>
<dbReference type="SUPFAM" id="SSF53850">
    <property type="entry name" value="Periplasmic binding protein-like II"/>
    <property type="match status" value="1"/>
</dbReference>
<dbReference type="InterPro" id="IPR000847">
    <property type="entry name" value="LysR_HTH_N"/>
</dbReference>
<feature type="domain" description="HTH lysR-type" evidence="5">
    <location>
        <begin position="6"/>
        <end position="63"/>
    </location>
</feature>